<dbReference type="VEuPathDB" id="VectorBase:ASIC017436"/>
<name>A0A084WGH5_ANOSI</name>
<gene>
    <name evidence="1" type="ORF">ZHAS_00017436</name>
</gene>
<sequence length="131" mass="14616">MSFPYLVPFGTVVQFNITPGTFVSIKAYFKADHTWEIRYRKWRGSVTAHRCHNTYSGNAKRRWWSHSPYRTPFGVTAGIHTLALVKTVILKHSCGPLARAGGQAIAARDRATRSSERLVEVAIVSTPADKG</sequence>
<reference evidence="2" key="2">
    <citation type="submission" date="2020-05" db="UniProtKB">
        <authorList>
            <consortium name="EnsemblMetazoa"/>
        </authorList>
    </citation>
    <scope>IDENTIFICATION</scope>
</reference>
<evidence type="ECO:0000313" key="2">
    <source>
        <dbReference type="EnsemblMetazoa" id="ASIC017436-PA"/>
    </source>
</evidence>
<reference evidence="1 3" key="1">
    <citation type="journal article" date="2014" name="BMC Genomics">
        <title>Genome sequence of Anopheles sinensis provides insight into genetics basis of mosquito competence for malaria parasites.</title>
        <authorList>
            <person name="Zhou D."/>
            <person name="Zhang D."/>
            <person name="Ding G."/>
            <person name="Shi L."/>
            <person name="Hou Q."/>
            <person name="Ye Y."/>
            <person name="Xu Y."/>
            <person name="Zhou H."/>
            <person name="Xiong C."/>
            <person name="Li S."/>
            <person name="Yu J."/>
            <person name="Hong S."/>
            <person name="Yu X."/>
            <person name="Zou P."/>
            <person name="Chen C."/>
            <person name="Chang X."/>
            <person name="Wang W."/>
            <person name="Lv Y."/>
            <person name="Sun Y."/>
            <person name="Ma L."/>
            <person name="Shen B."/>
            <person name="Zhu C."/>
        </authorList>
    </citation>
    <scope>NUCLEOTIDE SEQUENCE [LARGE SCALE GENOMIC DNA]</scope>
</reference>
<evidence type="ECO:0000313" key="1">
    <source>
        <dbReference type="EMBL" id="KFB49319.1"/>
    </source>
</evidence>
<proteinExistence type="predicted"/>
<organism evidence="1">
    <name type="scientific">Anopheles sinensis</name>
    <name type="common">Mosquito</name>
    <dbReference type="NCBI Taxonomy" id="74873"/>
    <lineage>
        <taxon>Eukaryota</taxon>
        <taxon>Metazoa</taxon>
        <taxon>Ecdysozoa</taxon>
        <taxon>Arthropoda</taxon>
        <taxon>Hexapoda</taxon>
        <taxon>Insecta</taxon>
        <taxon>Pterygota</taxon>
        <taxon>Neoptera</taxon>
        <taxon>Endopterygota</taxon>
        <taxon>Diptera</taxon>
        <taxon>Nematocera</taxon>
        <taxon>Culicoidea</taxon>
        <taxon>Culicidae</taxon>
        <taxon>Anophelinae</taxon>
        <taxon>Anopheles</taxon>
    </lineage>
</organism>
<accession>A0A084WGH5</accession>
<evidence type="ECO:0000313" key="3">
    <source>
        <dbReference type="Proteomes" id="UP000030765"/>
    </source>
</evidence>
<protein>
    <submittedName>
        <fullName evidence="1 2">Chloride channel protein</fullName>
    </submittedName>
</protein>
<keyword evidence="3" id="KW-1185">Reference proteome</keyword>
<dbReference type="EMBL" id="KE525344">
    <property type="protein sequence ID" value="KFB49319.1"/>
    <property type="molecule type" value="Genomic_DNA"/>
</dbReference>
<dbReference type="AlphaFoldDB" id="A0A084WGH5"/>
<dbReference type="Proteomes" id="UP000030765">
    <property type="component" value="Unassembled WGS sequence"/>
</dbReference>
<dbReference type="EnsemblMetazoa" id="ASIC017436-RA">
    <property type="protein sequence ID" value="ASIC017436-PA"/>
    <property type="gene ID" value="ASIC017436"/>
</dbReference>
<dbReference type="EMBL" id="ATLV01023571">
    <property type="status" value="NOT_ANNOTATED_CDS"/>
    <property type="molecule type" value="Genomic_DNA"/>
</dbReference>